<dbReference type="RefSeq" id="WP_229591659.1">
    <property type="nucleotide sequence ID" value="NZ_AP024485.1"/>
</dbReference>
<dbReference type="PANTHER" id="PTHR34979">
    <property type="entry name" value="INNER MEMBRANE PROTEIN YGAZ"/>
    <property type="match status" value="1"/>
</dbReference>
<feature type="transmembrane region" description="Helical" evidence="8">
    <location>
        <begin position="206"/>
        <end position="224"/>
    </location>
</feature>
<accession>A0ABN6EXE3</accession>
<evidence type="ECO:0000256" key="5">
    <source>
        <dbReference type="ARBA" id="ARBA00022692"/>
    </source>
</evidence>
<keyword evidence="7 8" id="KW-0472">Membrane</keyword>
<dbReference type="Proteomes" id="UP001053296">
    <property type="component" value="Chromosome"/>
</dbReference>
<reference evidence="9" key="1">
    <citation type="journal article" date="2022" name="Arch. Microbiol.">
        <title>Pseudodesulfovibrio sediminis sp. nov., a mesophilic and neutrophilic sulfate-reducing bacterium isolated from sediment of a brackish lake.</title>
        <authorList>
            <person name="Takahashi A."/>
            <person name="Kojima H."/>
            <person name="Watanabe M."/>
            <person name="Fukui M."/>
        </authorList>
    </citation>
    <scope>NUCLEOTIDE SEQUENCE</scope>
    <source>
        <strain evidence="9">SF6</strain>
    </source>
</reference>
<organism evidence="9 10">
    <name type="scientific">Pseudodesulfovibrio sediminis</name>
    <dbReference type="NCBI Taxonomy" id="2810563"/>
    <lineage>
        <taxon>Bacteria</taxon>
        <taxon>Pseudomonadati</taxon>
        <taxon>Thermodesulfobacteriota</taxon>
        <taxon>Desulfovibrionia</taxon>
        <taxon>Desulfovibrionales</taxon>
        <taxon>Desulfovibrionaceae</taxon>
    </lineage>
</organism>
<feature type="transmembrane region" description="Helical" evidence="8">
    <location>
        <begin position="133"/>
        <end position="158"/>
    </location>
</feature>
<dbReference type="Pfam" id="PF03591">
    <property type="entry name" value="AzlC"/>
    <property type="match status" value="1"/>
</dbReference>
<evidence type="ECO:0000256" key="1">
    <source>
        <dbReference type="ARBA" id="ARBA00004651"/>
    </source>
</evidence>
<dbReference type="PANTHER" id="PTHR34979:SF1">
    <property type="entry name" value="INNER MEMBRANE PROTEIN YGAZ"/>
    <property type="match status" value="1"/>
</dbReference>
<proteinExistence type="inferred from homology"/>
<evidence type="ECO:0000313" key="9">
    <source>
        <dbReference type="EMBL" id="BCS89696.1"/>
    </source>
</evidence>
<keyword evidence="4" id="KW-1003">Cell membrane</keyword>
<evidence type="ECO:0000256" key="4">
    <source>
        <dbReference type="ARBA" id="ARBA00022475"/>
    </source>
</evidence>
<comment type="subcellular location">
    <subcellularLocation>
        <location evidence="1">Cell membrane</location>
        <topology evidence="1">Multi-pass membrane protein</topology>
    </subcellularLocation>
</comment>
<keyword evidence="5 8" id="KW-0812">Transmembrane</keyword>
<evidence type="ECO:0000256" key="6">
    <source>
        <dbReference type="ARBA" id="ARBA00022989"/>
    </source>
</evidence>
<evidence type="ECO:0000313" key="10">
    <source>
        <dbReference type="Proteomes" id="UP001053296"/>
    </source>
</evidence>
<name>A0ABN6EXE3_9BACT</name>
<keyword evidence="10" id="KW-1185">Reference proteome</keyword>
<feature type="transmembrane region" description="Helical" evidence="8">
    <location>
        <begin position="12"/>
        <end position="34"/>
    </location>
</feature>
<feature type="transmembrane region" description="Helical" evidence="8">
    <location>
        <begin position="66"/>
        <end position="84"/>
    </location>
</feature>
<dbReference type="InterPro" id="IPR011606">
    <property type="entry name" value="Brnchd-chn_aa_trnsp_permease"/>
</dbReference>
<evidence type="ECO:0000256" key="2">
    <source>
        <dbReference type="ARBA" id="ARBA00010735"/>
    </source>
</evidence>
<evidence type="ECO:0000256" key="7">
    <source>
        <dbReference type="ARBA" id="ARBA00023136"/>
    </source>
</evidence>
<gene>
    <name evidence="9" type="ORF">PSDVSF_29380</name>
</gene>
<dbReference type="EMBL" id="AP024485">
    <property type="protein sequence ID" value="BCS89696.1"/>
    <property type="molecule type" value="Genomic_DNA"/>
</dbReference>
<evidence type="ECO:0000256" key="8">
    <source>
        <dbReference type="SAM" id="Phobius"/>
    </source>
</evidence>
<evidence type="ECO:0000256" key="3">
    <source>
        <dbReference type="ARBA" id="ARBA00022448"/>
    </source>
</evidence>
<protein>
    <submittedName>
        <fullName evidence="9">Branched-chain amino acid transporter AzlC</fullName>
    </submittedName>
</protein>
<comment type="similarity">
    <text evidence="2">Belongs to the AzlC family.</text>
</comment>
<sequence length="231" mass="24508">MSIVKKSFLAGIRDASPILLGLAPFGFICGAYCVSTGMPHWAAINFSLMIYAGASQLVANQLMAEGASTVVVIMTGLIINLRLFMYSASLAPHVKDVHPVRKGILAYFLADQAYAVSIARFNQPDADTISKPMYFMGTALFLWTCFFSSSVCGVYLGALIPPEWDLGFAIPLTFTAVAIPAIKDRPAGIAAVSAAVVAVGANQLPYNLGLIVGAVTGIVVGYLAERRMHRG</sequence>
<keyword evidence="6 8" id="KW-1133">Transmembrane helix</keyword>
<keyword evidence="3" id="KW-0813">Transport</keyword>